<dbReference type="InterPro" id="IPR036249">
    <property type="entry name" value="Thioredoxin-like_sf"/>
</dbReference>
<sequence>MKKIIVIMMTSIIISLSAHTAPFYQEGKDYTILNSEVSREPIITEYFSFYCSHCDSLEPVIMQLKKKFSHVQFQRKHVSFMGGEMAIPMSKAYATMLVLNVEKQMVPILFNRIHGVRTPPKNNTELRQIFIDEGIDGNKYNKAFSSFIVDSMVRRFDKEFQKSHLKGVPLIIVNNRYLVKSQSVRSIDDYVGLIRYLLNK</sequence>
<keyword evidence="3 5" id="KW-1015">Disulfide bond</keyword>
<dbReference type="GO" id="GO:0042597">
    <property type="term" value="C:periplasmic space"/>
    <property type="evidence" value="ECO:0007669"/>
    <property type="project" value="UniProtKB-SubCell"/>
</dbReference>
<keyword evidence="10" id="KW-1185">Reference proteome</keyword>
<feature type="domain" description="DSBA-like thioredoxin" evidence="8">
    <location>
        <begin position="43"/>
        <end position="190"/>
    </location>
</feature>
<feature type="disulfide bond" description="Redox-active" evidence="6">
    <location>
        <begin position="51"/>
        <end position="54"/>
    </location>
</feature>
<proteinExistence type="inferred from homology"/>
<dbReference type="PANTHER" id="PTHR35891:SF2">
    <property type="entry name" value="THIOL:DISULFIDE INTERCHANGE PROTEIN DSBA"/>
    <property type="match status" value="1"/>
</dbReference>
<evidence type="ECO:0000256" key="3">
    <source>
        <dbReference type="ARBA" id="ARBA00023157"/>
    </source>
</evidence>
<organism evidence="9 10">
    <name type="scientific">Candidatus Photodesmus katoptron Akat1</name>
    <dbReference type="NCBI Taxonomy" id="1236703"/>
    <lineage>
        <taxon>Bacteria</taxon>
        <taxon>Pseudomonadati</taxon>
        <taxon>Pseudomonadota</taxon>
        <taxon>Gammaproteobacteria</taxon>
        <taxon>Vibrionales</taxon>
        <taxon>Vibrionaceae</taxon>
        <taxon>Candidatus Photodesmus</taxon>
    </lineage>
</organism>
<dbReference type="PATRIC" id="fig|1236703.3.peg.589"/>
<dbReference type="InterPro" id="IPR001853">
    <property type="entry name" value="DSBA-like_thioredoxin_dom"/>
</dbReference>
<dbReference type="GO" id="GO:0016491">
    <property type="term" value="F:oxidoreductase activity"/>
    <property type="evidence" value="ECO:0007669"/>
    <property type="project" value="InterPro"/>
</dbReference>
<dbReference type="CDD" id="cd03019">
    <property type="entry name" value="DsbA_DsbA"/>
    <property type="match status" value="1"/>
</dbReference>
<dbReference type="EMBL" id="AMSD01000002">
    <property type="protein sequence ID" value="EPE37281.1"/>
    <property type="molecule type" value="Genomic_DNA"/>
</dbReference>
<dbReference type="AlphaFoldDB" id="S3DZF2"/>
<name>S3DZF2_9GAMM</name>
<comment type="caution">
    <text evidence="9">The sequence shown here is derived from an EMBL/GenBank/DDBJ whole genome shotgun (WGS) entry which is preliminary data.</text>
</comment>
<comment type="similarity">
    <text evidence="1">Belongs to the thioredoxin family. DsbA subfamily.</text>
</comment>
<evidence type="ECO:0000256" key="5">
    <source>
        <dbReference type="PIRNR" id="PIRNR001488"/>
    </source>
</evidence>
<evidence type="ECO:0000256" key="4">
    <source>
        <dbReference type="ARBA" id="ARBA00023284"/>
    </source>
</evidence>
<dbReference type="Gene3D" id="3.40.30.10">
    <property type="entry name" value="Glutaredoxin"/>
    <property type="match status" value="1"/>
</dbReference>
<dbReference type="PANTHER" id="PTHR35891">
    <property type="entry name" value="THIOL:DISULFIDE INTERCHANGE PROTEIN DSBA"/>
    <property type="match status" value="1"/>
</dbReference>
<protein>
    <recommendedName>
        <fullName evidence="5">Thiol:disulfide interchange protein</fullName>
    </recommendedName>
</protein>
<evidence type="ECO:0000313" key="10">
    <source>
        <dbReference type="Proteomes" id="UP000053688"/>
    </source>
</evidence>
<dbReference type="InterPro" id="IPR050824">
    <property type="entry name" value="Thiol_disulfide_DsbA"/>
</dbReference>
<dbReference type="PIRSF" id="PIRSF001488">
    <property type="entry name" value="Tdi_protein"/>
    <property type="match status" value="1"/>
</dbReference>
<accession>S3DZF2</accession>
<evidence type="ECO:0000256" key="1">
    <source>
        <dbReference type="ARBA" id="ARBA00005791"/>
    </source>
</evidence>
<gene>
    <name evidence="9" type="ORF">O1U_0581</name>
</gene>
<dbReference type="Proteomes" id="UP000053688">
    <property type="component" value="Unassembled WGS sequence"/>
</dbReference>
<dbReference type="eggNOG" id="COG1651">
    <property type="taxonomic scope" value="Bacteria"/>
</dbReference>
<dbReference type="RefSeq" id="WP_016503913.1">
    <property type="nucleotide sequence ID" value="NZ_AMSD01000002.1"/>
</dbReference>
<dbReference type="InterPro" id="IPR023205">
    <property type="entry name" value="DsbA/DsbL"/>
</dbReference>
<keyword evidence="2 7" id="KW-0732">Signal</keyword>
<evidence type="ECO:0000256" key="2">
    <source>
        <dbReference type="ARBA" id="ARBA00022729"/>
    </source>
</evidence>
<feature type="signal peptide" evidence="7">
    <location>
        <begin position="1"/>
        <end position="20"/>
    </location>
</feature>
<comment type="subcellular location">
    <subcellularLocation>
        <location evidence="5">Periplasm</location>
    </subcellularLocation>
</comment>
<dbReference type="STRING" id="28176.CF66_9085"/>
<dbReference type="Pfam" id="PF01323">
    <property type="entry name" value="DSBA"/>
    <property type="match status" value="1"/>
</dbReference>
<feature type="chain" id="PRO_5004520130" description="Thiol:disulfide interchange protein" evidence="7">
    <location>
        <begin position="21"/>
        <end position="200"/>
    </location>
</feature>
<evidence type="ECO:0000313" key="9">
    <source>
        <dbReference type="EMBL" id="EPE37281.1"/>
    </source>
</evidence>
<evidence type="ECO:0000256" key="7">
    <source>
        <dbReference type="SAM" id="SignalP"/>
    </source>
</evidence>
<evidence type="ECO:0000259" key="8">
    <source>
        <dbReference type="Pfam" id="PF01323"/>
    </source>
</evidence>
<keyword evidence="4" id="KW-0676">Redox-active center</keyword>
<keyword evidence="5" id="KW-0574">Periplasm</keyword>
<reference evidence="9 10" key="1">
    <citation type="journal article" date="2014" name="Environ. Microbiol.">
        <title>Genomic signatures of obligate host dependence in the luminous bacterial symbiont of a vertebrate.</title>
        <authorList>
            <person name="Hendry T.A."/>
            <person name="de Wet J.R."/>
            <person name="Dunlap P.V."/>
        </authorList>
    </citation>
    <scope>NUCLEOTIDE SEQUENCE [LARGE SCALE GENOMIC DNA]</scope>
    <source>
        <strain evidence="9 10">Akat1</strain>
    </source>
</reference>
<evidence type="ECO:0000256" key="6">
    <source>
        <dbReference type="PIRSR" id="PIRSR001488-1"/>
    </source>
</evidence>
<dbReference type="SUPFAM" id="SSF52833">
    <property type="entry name" value="Thioredoxin-like"/>
    <property type="match status" value="1"/>
</dbReference>